<evidence type="ECO:0000313" key="2">
    <source>
        <dbReference type="Proteomes" id="UP001164250"/>
    </source>
</evidence>
<evidence type="ECO:0000313" key="1">
    <source>
        <dbReference type="EMBL" id="KAJ0097070.1"/>
    </source>
</evidence>
<keyword evidence="2" id="KW-1185">Reference proteome</keyword>
<name>A0ACC1BDS2_9ROSI</name>
<organism evidence="1 2">
    <name type="scientific">Pistacia atlantica</name>
    <dbReference type="NCBI Taxonomy" id="434234"/>
    <lineage>
        <taxon>Eukaryota</taxon>
        <taxon>Viridiplantae</taxon>
        <taxon>Streptophyta</taxon>
        <taxon>Embryophyta</taxon>
        <taxon>Tracheophyta</taxon>
        <taxon>Spermatophyta</taxon>
        <taxon>Magnoliopsida</taxon>
        <taxon>eudicotyledons</taxon>
        <taxon>Gunneridae</taxon>
        <taxon>Pentapetalae</taxon>
        <taxon>rosids</taxon>
        <taxon>malvids</taxon>
        <taxon>Sapindales</taxon>
        <taxon>Anacardiaceae</taxon>
        <taxon>Pistacia</taxon>
    </lineage>
</organism>
<gene>
    <name evidence="1" type="ORF">Patl1_27830</name>
</gene>
<dbReference type="EMBL" id="CM047901">
    <property type="protein sequence ID" value="KAJ0097070.1"/>
    <property type="molecule type" value="Genomic_DNA"/>
</dbReference>
<proteinExistence type="predicted"/>
<reference evidence="2" key="1">
    <citation type="journal article" date="2023" name="G3 (Bethesda)">
        <title>Genome assembly and association tests identify interacting loci associated with vigor, precocity, and sex in interspecific pistachio rootstocks.</title>
        <authorList>
            <person name="Palmer W."/>
            <person name="Jacygrad E."/>
            <person name="Sagayaradj S."/>
            <person name="Cavanaugh K."/>
            <person name="Han R."/>
            <person name="Bertier L."/>
            <person name="Beede B."/>
            <person name="Kafkas S."/>
            <person name="Golino D."/>
            <person name="Preece J."/>
            <person name="Michelmore R."/>
        </authorList>
    </citation>
    <scope>NUCLEOTIDE SEQUENCE [LARGE SCALE GENOMIC DNA]</scope>
</reference>
<dbReference type="Proteomes" id="UP001164250">
    <property type="component" value="Chromosome 5"/>
</dbReference>
<protein>
    <submittedName>
        <fullName evidence="1">Uncharacterized protein</fullName>
    </submittedName>
</protein>
<comment type="caution">
    <text evidence="1">The sequence shown here is derived from an EMBL/GenBank/DDBJ whole genome shotgun (WGS) entry which is preliminary data.</text>
</comment>
<accession>A0ACC1BDS2</accession>
<sequence>MAAVRQTHHRHLVHLLGFCVENSKKLLVYEYMNKGSLSDLIFNVERRPLWKERVRIALEVAKGIHYLHEECEVPIIHCDIKPQSILMDDCWTAKISELQFWLGKRLMPNQNGIVGVVRESATGNYMASEWRKNGLITMRSNVYSFGIMLFEIICCRSNVEVNVSTSDEILLSTLVYNLFIAQELNKLVAEEEGQLDMKALERMVKVGFKMTLISGLL</sequence>